<accession>A0A8S3SF72</accession>
<dbReference type="Proteomes" id="UP000683360">
    <property type="component" value="Unassembled WGS sequence"/>
</dbReference>
<dbReference type="InterPro" id="IPR001314">
    <property type="entry name" value="Peptidase_S1A"/>
</dbReference>
<feature type="chain" id="PRO_5035791593" evidence="4">
    <location>
        <begin position="20"/>
        <end position="346"/>
    </location>
</feature>
<sequence>MFRLVIVMSLCLFIGNTTAGKKSRILDSLIVEGGKEKSRVPDSLIVEGGEKNKVPDSLMVGNGGKTRVPDSFIVGGRDASLSSWPWQVGLISAYGVFCGGTLITYDVVITAAHCLDGSRRRGLSVVVGEYNRYFWEGYEQYIPVKSFNVHPNYDNNFLKGYDIAILFLERNATPSYRVKPIPGIAHKTLYYTKCKCFITGWGIKSMVRLPSAASKNIESKTDGYGHLAVTLQEAEIEVISNSKCNSRRYWDGLVKPTNICAFHKKTAACEGDSGGPLVCKVQNQYILVGVTSWGSSSCMSYPTVFADIAKFWEWTQDRILQYRMLVREIKTDDTKLEMEMNIFQEK</sequence>
<keyword evidence="1" id="KW-1015">Disulfide bond</keyword>
<dbReference type="Gene3D" id="2.40.10.10">
    <property type="entry name" value="Trypsin-like serine proteases"/>
    <property type="match status" value="1"/>
</dbReference>
<evidence type="ECO:0000256" key="2">
    <source>
        <dbReference type="ARBA" id="ARBA00024195"/>
    </source>
</evidence>
<reference evidence="6" key="1">
    <citation type="submission" date="2021-03" db="EMBL/GenBank/DDBJ databases">
        <authorList>
            <person name="Bekaert M."/>
        </authorList>
    </citation>
    <scope>NUCLEOTIDE SEQUENCE</scope>
</reference>
<dbReference type="SUPFAM" id="SSF50494">
    <property type="entry name" value="Trypsin-like serine proteases"/>
    <property type="match status" value="1"/>
</dbReference>
<keyword evidence="4" id="KW-0732">Signal</keyword>
<comment type="caution">
    <text evidence="6">The sequence shown here is derived from an EMBL/GenBank/DDBJ whole genome shotgun (WGS) entry which is preliminary data.</text>
</comment>
<dbReference type="PROSITE" id="PS00134">
    <property type="entry name" value="TRYPSIN_HIS"/>
    <property type="match status" value="1"/>
</dbReference>
<gene>
    <name evidence="6" type="ORF">MEDL_29410</name>
</gene>
<comment type="similarity">
    <text evidence="2">Belongs to the peptidase S1 family. CLIP subfamily.</text>
</comment>
<evidence type="ECO:0000313" key="6">
    <source>
        <dbReference type="EMBL" id="CAG2215645.1"/>
    </source>
</evidence>
<evidence type="ECO:0000259" key="5">
    <source>
        <dbReference type="PROSITE" id="PS50240"/>
    </source>
</evidence>
<keyword evidence="7" id="KW-1185">Reference proteome</keyword>
<dbReference type="EC" id="3.4.21.36" evidence="6"/>
<proteinExistence type="inferred from homology"/>
<feature type="domain" description="Peptidase S1" evidence="5">
    <location>
        <begin position="73"/>
        <end position="320"/>
    </location>
</feature>
<dbReference type="InterPro" id="IPR043504">
    <property type="entry name" value="Peptidase_S1_PA_chymotrypsin"/>
</dbReference>
<evidence type="ECO:0000256" key="3">
    <source>
        <dbReference type="RuleBase" id="RU363034"/>
    </source>
</evidence>
<feature type="signal peptide" evidence="4">
    <location>
        <begin position="1"/>
        <end position="19"/>
    </location>
</feature>
<dbReference type="GO" id="GO:0004252">
    <property type="term" value="F:serine-type endopeptidase activity"/>
    <property type="evidence" value="ECO:0007669"/>
    <property type="project" value="UniProtKB-EC"/>
</dbReference>
<dbReference type="AlphaFoldDB" id="A0A8S3SF72"/>
<protein>
    <submittedName>
        <fullName evidence="6">CELA1</fullName>
        <ecNumber evidence="6">3.4.21.36</ecNumber>
    </submittedName>
</protein>
<evidence type="ECO:0000313" key="7">
    <source>
        <dbReference type="Proteomes" id="UP000683360"/>
    </source>
</evidence>
<dbReference type="Pfam" id="PF00089">
    <property type="entry name" value="Trypsin"/>
    <property type="match status" value="1"/>
</dbReference>
<dbReference type="GO" id="GO:0006508">
    <property type="term" value="P:proteolysis"/>
    <property type="evidence" value="ECO:0007669"/>
    <property type="project" value="UniProtKB-KW"/>
</dbReference>
<organism evidence="6 7">
    <name type="scientific">Mytilus edulis</name>
    <name type="common">Blue mussel</name>
    <dbReference type="NCBI Taxonomy" id="6550"/>
    <lineage>
        <taxon>Eukaryota</taxon>
        <taxon>Metazoa</taxon>
        <taxon>Spiralia</taxon>
        <taxon>Lophotrochozoa</taxon>
        <taxon>Mollusca</taxon>
        <taxon>Bivalvia</taxon>
        <taxon>Autobranchia</taxon>
        <taxon>Pteriomorphia</taxon>
        <taxon>Mytilida</taxon>
        <taxon>Mytiloidea</taxon>
        <taxon>Mytilidae</taxon>
        <taxon>Mytilinae</taxon>
        <taxon>Mytilus</taxon>
    </lineage>
</organism>
<dbReference type="OrthoDB" id="6149870at2759"/>
<keyword evidence="3 6" id="KW-0378">Hydrolase</keyword>
<evidence type="ECO:0000256" key="1">
    <source>
        <dbReference type="ARBA" id="ARBA00023157"/>
    </source>
</evidence>
<dbReference type="PANTHER" id="PTHR24256">
    <property type="entry name" value="TRYPTASE-RELATED"/>
    <property type="match status" value="1"/>
</dbReference>
<dbReference type="InterPro" id="IPR033116">
    <property type="entry name" value="TRYPSIN_SER"/>
</dbReference>
<dbReference type="FunFam" id="2.40.10.10:FF:000068">
    <property type="entry name" value="transmembrane protease serine 2"/>
    <property type="match status" value="1"/>
</dbReference>
<dbReference type="EMBL" id="CAJPWZ010001450">
    <property type="protein sequence ID" value="CAG2215645.1"/>
    <property type="molecule type" value="Genomic_DNA"/>
</dbReference>
<dbReference type="PROSITE" id="PS00135">
    <property type="entry name" value="TRYPSIN_SER"/>
    <property type="match status" value="1"/>
</dbReference>
<dbReference type="CDD" id="cd00190">
    <property type="entry name" value="Tryp_SPc"/>
    <property type="match status" value="1"/>
</dbReference>
<dbReference type="InterPro" id="IPR009003">
    <property type="entry name" value="Peptidase_S1_PA"/>
</dbReference>
<keyword evidence="3" id="KW-0645">Protease</keyword>
<dbReference type="InterPro" id="IPR001254">
    <property type="entry name" value="Trypsin_dom"/>
</dbReference>
<evidence type="ECO:0000256" key="4">
    <source>
        <dbReference type="SAM" id="SignalP"/>
    </source>
</evidence>
<name>A0A8S3SF72_MYTED</name>
<dbReference type="PROSITE" id="PS50240">
    <property type="entry name" value="TRYPSIN_DOM"/>
    <property type="match status" value="1"/>
</dbReference>
<dbReference type="InterPro" id="IPR051487">
    <property type="entry name" value="Ser/Thr_Proteases_Immune/Dev"/>
</dbReference>
<dbReference type="InterPro" id="IPR018114">
    <property type="entry name" value="TRYPSIN_HIS"/>
</dbReference>
<dbReference type="PRINTS" id="PR00722">
    <property type="entry name" value="CHYMOTRYPSIN"/>
</dbReference>
<keyword evidence="3" id="KW-0720">Serine protease</keyword>
<dbReference type="SMART" id="SM00020">
    <property type="entry name" value="Tryp_SPc"/>
    <property type="match status" value="1"/>
</dbReference>